<proteinExistence type="predicted"/>
<organism evidence="1">
    <name type="scientific">Arundo donax</name>
    <name type="common">Giant reed</name>
    <name type="synonym">Donax arundinaceus</name>
    <dbReference type="NCBI Taxonomy" id="35708"/>
    <lineage>
        <taxon>Eukaryota</taxon>
        <taxon>Viridiplantae</taxon>
        <taxon>Streptophyta</taxon>
        <taxon>Embryophyta</taxon>
        <taxon>Tracheophyta</taxon>
        <taxon>Spermatophyta</taxon>
        <taxon>Magnoliopsida</taxon>
        <taxon>Liliopsida</taxon>
        <taxon>Poales</taxon>
        <taxon>Poaceae</taxon>
        <taxon>PACMAD clade</taxon>
        <taxon>Arundinoideae</taxon>
        <taxon>Arundineae</taxon>
        <taxon>Arundo</taxon>
    </lineage>
</organism>
<dbReference type="AlphaFoldDB" id="A0A0A8XNT1"/>
<sequence length="30" mass="3580">MNLCIRQVLVGLECYILLHSAIHKYQLFNF</sequence>
<reference evidence="1" key="2">
    <citation type="journal article" date="2015" name="Data Brief">
        <title>Shoot transcriptome of the giant reed, Arundo donax.</title>
        <authorList>
            <person name="Barrero R.A."/>
            <person name="Guerrero F.D."/>
            <person name="Moolhuijzen P."/>
            <person name="Goolsby J.A."/>
            <person name="Tidwell J."/>
            <person name="Bellgard S.E."/>
            <person name="Bellgard M.I."/>
        </authorList>
    </citation>
    <scope>NUCLEOTIDE SEQUENCE</scope>
    <source>
        <tissue evidence="1">Shoot tissue taken approximately 20 cm above the soil surface</tissue>
    </source>
</reference>
<reference evidence="1" key="1">
    <citation type="submission" date="2014-09" db="EMBL/GenBank/DDBJ databases">
        <authorList>
            <person name="Magalhaes I.L.F."/>
            <person name="Oliveira U."/>
            <person name="Santos F.R."/>
            <person name="Vidigal T.H.D.A."/>
            <person name="Brescovit A.D."/>
            <person name="Santos A.J."/>
        </authorList>
    </citation>
    <scope>NUCLEOTIDE SEQUENCE</scope>
    <source>
        <tissue evidence="1">Shoot tissue taken approximately 20 cm above the soil surface</tissue>
    </source>
</reference>
<protein>
    <submittedName>
        <fullName evidence="1">Uncharacterized protein</fullName>
    </submittedName>
</protein>
<name>A0A0A8XNT1_ARUDO</name>
<accession>A0A0A8XNT1</accession>
<evidence type="ECO:0000313" key="1">
    <source>
        <dbReference type="EMBL" id="JAD15126.1"/>
    </source>
</evidence>
<dbReference type="EMBL" id="GBRH01282769">
    <property type="protein sequence ID" value="JAD15126.1"/>
    <property type="molecule type" value="Transcribed_RNA"/>
</dbReference>